<proteinExistence type="predicted"/>
<dbReference type="EMBL" id="JACWZY010000020">
    <property type="protein sequence ID" value="MBD2703231.1"/>
    <property type="molecule type" value="Genomic_DNA"/>
</dbReference>
<comment type="caution">
    <text evidence="1">The sequence shown here is derived from an EMBL/GenBank/DDBJ whole genome shotgun (WGS) entry which is preliminary data.</text>
</comment>
<organism evidence="1 2">
    <name type="scientific">Spirosoma profusum</name>
    <dbReference type="NCBI Taxonomy" id="2771354"/>
    <lineage>
        <taxon>Bacteria</taxon>
        <taxon>Pseudomonadati</taxon>
        <taxon>Bacteroidota</taxon>
        <taxon>Cytophagia</taxon>
        <taxon>Cytophagales</taxon>
        <taxon>Cytophagaceae</taxon>
        <taxon>Spirosoma</taxon>
    </lineage>
</organism>
<evidence type="ECO:0000313" key="1">
    <source>
        <dbReference type="EMBL" id="MBD2703231.1"/>
    </source>
</evidence>
<dbReference type="Proteomes" id="UP000598820">
    <property type="component" value="Unassembled WGS sequence"/>
</dbReference>
<gene>
    <name evidence="1" type="ORF">IC229_21480</name>
</gene>
<sequence>MYLEQRVQQLDVLAADQGKQSESIAKAVAELTVDTQQGFREIKQEQAAMRQELTRLADASDATNERLNQLNRKVDIGFEQVDARFDQLESSQHEMREDMNVMKQDIAGLKTGQELILQILREKLN</sequence>
<keyword evidence="2" id="KW-1185">Reference proteome</keyword>
<evidence type="ECO:0000313" key="2">
    <source>
        <dbReference type="Proteomes" id="UP000598820"/>
    </source>
</evidence>
<accession>A0A926XZP1</accession>
<reference evidence="1" key="1">
    <citation type="submission" date="2020-09" db="EMBL/GenBank/DDBJ databases">
        <authorList>
            <person name="Kim M.K."/>
        </authorList>
    </citation>
    <scope>NUCLEOTIDE SEQUENCE</scope>
    <source>
        <strain evidence="1">BT702</strain>
    </source>
</reference>
<name>A0A926XZP1_9BACT</name>
<dbReference type="AlphaFoldDB" id="A0A926XZP1"/>
<dbReference type="Gene3D" id="3.90.20.10">
    <property type="match status" value="1"/>
</dbReference>
<protein>
    <submittedName>
        <fullName evidence="1">Uncharacterized protein</fullName>
    </submittedName>
</protein>
<dbReference type="RefSeq" id="WP_190889075.1">
    <property type="nucleotide sequence ID" value="NZ_JACWZY010000020.1"/>
</dbReference>